<keyword evidence="3 15" id="KW-0808">Transferase</keyword>
<accession>A0A6V8LUW1</accession>
<dbReference type="Gene3D" id="3.30.70.3550">
    <property type="entry name" value="Leucyl/phenylalanyl-tRNA-protein transferase, N-terminal domain"/>
    <property type="match status" value="1"/>
</dbReference>
<evidence type="ECO:0000256" key="9">
    <source>
        <dbReference type="ARBA" id="ARBA00061535"/>
    </source>
</evidence>
<dbReference type="Pfam" id="PF03588">
    <property type="entry name" value="Leu_Phe_trans"/>
    <property type="match status" value="1"/>
</dbReference>
<evidence type="ECO:0000256" key="11">
    <source>
        <dbReference type="ARBA" id="ARBA00074372"/>
    </source>
</evidence>
<organism evidence="16 17">
    <name type="scientific">Fundidesulfovibrio magnetotacticus</name>
    <dbReference type="NCBI Taxonomy" id="2730080"/>
    <lineage>
        <taxon>Bacteria</taxon>
        <taxon>Pseudomonadati</taxon>
        <taxon>Thermodesulfobacteriota</taxon>
        <taxon>Desulfovibrionia</taxon>
        <taxon>Desulfovibrionales</taxon>
        <taxon>Desulfovibrionaceae</taxon>
        <taxon>Fundidesulfovibrio</taxon>
    </lineage>
</organism>
<keyword evidence="2 15" id="KW-0963">Cytoplasm</keyword>
<dbReference type="SUPFAM" id="SSF55729">
    <property type="entry name" value="Acyl-CoA N-acyltransferases (Nat)"/>
    <property type="match status" value="1"/>
</dbReference>
<dbReference type="RefSeq" id="WP_173086623.1">
    <property type="nucleotide sequence ID" value="NZ_BLTE01000018.1"/>
</dbReference>
<evidence type="ECO:0000256" key="14">
    <source>
        <dbReference type="ARBA" id="ARBA00083640"/>
    </source>
</evidence>
<comment type="caution">
    <text evidence="16">The sequence shown here is derived from an EMBL/GenBank/DDBJ whole genome shotgun (WGS) entry which is preliminary data.</text>
</comment>
<keyword evidence="4 15" id="KW-0012">Acyltransferase</keyword>
<evidence type="ECO:0000256" key="13">
    <source>
        <dbReference type="ARBA" id="ARBA00077165"/>
    </source>
</evidence>
<comment type="function">
    <text evidence="8 15">Functions in the N-end rule pathway of protein degradation where it conjugates Leu, Phe and, less efficiently, Met from aminoacyl-tRNAs to the N-termini of proteins containing an N-terminal arginine or lysine.</text>
</comment>
<dbReference type="FunFam" id="3.30.70.3550:FF:000001">
    <property type="entry name" value="Leucyl/phenylalanyl-tRNA--protein transferase"/>
    <property type="match status" value="1"/>
</dbReference>
<evidence type="ECO:0000313" key="17">
    <source>
        <dbReference type="Proteomes" id="UP000494245"/>
    </source>
</evidence>
<dbReference type="AlphaFoldDB" id="A0A6V8LUW1"/>
<evidence type="ECO:0000256" key="10">
    <source>
        <dbReference type="ARBA" id="ARBA00066767"/>
    </source>
</evidence>
<comment type="catalytic activity">
    <reaction evidence="6 15">
        <text>N-terminal L-arginyl-[protein] + L-leucyl-tRNA(Leu) = N-terminal L-leucyl-L-arginyl-[protein] + tRNA(Leu) + H(+)</text>
        <dbReference type="Rhea" id="RHEA:50416"/>
        <dbReference type="Rhea" id="RHEA-COMP:9613"/>
        <dbReference type="Rhea" id="RHEA-COMP:9622"/>
        <dbReference type="Rhea" id="RHEA-COMP:12672"/>
        <dbReference type="Rhea" id="RHEA-COMP:12673"/>
        <dbReference type="ChEBI" id="CHEBI:15378"/>
        <dbReference type="ChEBI" id="CHEBI:64719"/>
        <dbReference type="ChEBI" id="CHEBI:78442"/>
        <dbReference type="ChEBI" id="CHEBI:78494"/>
        <dbReference type="ChEBI" id="CHEBI:133044"/>
        <dbReference type="EC" id="2.3.2.6"/>
    </reaction>
</comment>
<gene>
    <name evidence="15 16" type="primary">aat</name>
    <name evidence="16" type="ORF">NNJEOMEG_03400</name>
</gene>
<dbReference type="PANTHER" id="PTHR30098">
    <property type="entry name" value="LEUCYL/PHENYLALANYL-TRNA--PROTEIN TRANSFERASE"/>
    <property type="match status" value="1"/>
</dbReference>
<evidence type="ECO:0000256" key="5">
    <source>
        <dbReference type="ARBA" id="ARBA00050607"/>
    </source>
</evidence>
<dbReference type="GO" id="GO:0008914">
    <property type="term" value="F:leucyl-tRNA--protein transferase activity"/>
    <property type="evidence" value="ECO:0007669"/>
    <property type="project" value="UniProtKB-UniRule"/>
</dbReference>
<evidence type="ECO:0000256" key="1">
    <source>
        <dbReference type="ARBA" id="ARBA00004496"/>
    </source>
</evidence>
<reference evidence="16 17" key="2">
    <citation type="submission" date="2020-05" db="EMBL/GenBank/DDBJ databases">
        <title>Draft genome sequence of Desulfovibrio sp. strainFSS-1.</title>
        <authorList>
            <person name="Shimoshige H."/>
            <person name="Kobayashi H."/>
            <person name="Maekawa T."/>
        </authorList>
    </citation>
    <scope>NUCLEOTIDE SEQUENCE [LARGE SCALE GENOMIC DNA]</scope>
    <source>
        <strain evidence="16 17">SIID29052-01</strain>
    </source>
</reference>
<protein>
    <recommendedName>
        <fullName evidence="11 15">Leucyl/phenylalanyl-tRNA--protein transferase</fullName>
        <ecNumber evidence="10 15">2.3.2.6</ecNumber>
    </recommendedName>
    <alternativeName>
        <fullName evidence="12 15">L/F-transferase</fullName>
    </alternativeName>
    <alternativeName>
        <fullName evidence="13 15">Leucyltransferase</fullName>
    </alternativeName>
    <alternativeName>
        <fullName evidence="14 15">Phenyalanyltransferase</fullName>
    </alternativeName>
</protein>
<proteinExistence type="inferred from homology"/>
<dbReference type="InterPro" id="IPR016181">
    <property type="entry name" value="Acyl_CoA_acyltransferase"/>
</dbReference>
<comment type="catalytic activity">
    <reaction evidence="7 15">
        <text>N-terminal L-lysyl-[protein] + L-leucyl-tRNA(Leu) = N-terminal L-leucyl-L-lysyl-[protein] + tRNA(Leu) + H(+)</text>
        <dbReference type="Rhea" id="RHEA:12340"/>
        <dbReference type="Rhea" id="RHEA-COMP:9613"/>
        <dbReference type="Rhea" id="RHEA-COMP:9622"/>
        <dbReference type="Rhea" id="RHEA-COMP:12670"/>
        <dbReference type="Rhea" id="RHEA-COMP:12671"/>
        <dbReference type="ChEBI" id="CHEBI:15378"/>
        <dbReference type="ChEBI" id="CHEBI:65249"/>
        <dbReference type="ChEBI" id="CHEBI:78442"/>
        <dbReference type="ChEBI" id="CHEBI:78494"/>
        <dbReference type="ChEBI" id="CHEBI:133043"/>
        <dbReference type="EC" id="2.3.2.6"/>
    </reaction>
</comment>
<dbReference type="PANTHER" id="PTHR30098:SF2">
    <property type="entry name" value="LEUCYL_PHENYLALANYL-TRNA--PROTEIN TRANSFERASE"/>
    <property type="match status" value="1"/>
</dbReference>
<dbReference type="Proteomes" id="UP000494245">
    <property type="component" value="Unassembled WGS sequence"/>
</dbReference>
<evidence type="ECO:0000256" key="2">
    <source>
        <dbReference type="ARBA" id="ARBA00022490"/>
    </source>
</evidence>
<evidence type="ECO:0000256" key="3">
    <source>
        <dbReference type="ARBA" id="ARBA00022679"/>
    </source>
</evidence>
<keyword evidence="17" id="KW-1185">Reference proteome</keyword>
<name>A0A6V8LUW1_9BACT</name>
<evidence type="ECO:0000313" key="16">
    <source>
        <dbReference type="EMBL" id="GFK95534.1"/>
    </source>
</evidence>
<dbReference type="EC" id="2.3.2.6" evidence="10 15"/>
<evidence type="ECO:0000256" key="7">
    <source>
        <dbReference type="ARBA" id="ARBA00051538"/>
    </source>
</evidence>
<evidence type="ECO:0000256" key="6">
    <source>
        <dbReference type="ARBA" id="ARBA00050652"/>
    </source>
</evidence>
<dbReference type="EMBL" id="BLTE01000018">
    <property type="protein sequence ID" value="GFK95534.1"/>
    <property type="molecule type" value="Genomic_DNA"/>
</dbReference>
<dbReference type="GO" id="GO:0030163">
    <property type="term" value="P:protein catabolic process"/>
    <property type="evidence" value="ECO:0007669"/>
    <property type="project" value="UniProtKB-UniRule"/>
</dbReference>
<dbReference type="Gene3D" id="3.40.630.70">
    <property type="entry name" value="Leucyl/phenylalanyl-tRNA-protein transferase, C-terminal domain"/>
    <property type="match status" value="1"/>
</dbReference>
<dbReference type="NCBIfam" id="TIGR00667">
    <property type="entry name" value="aat"/>
    <property type="match status" value="1"/>
</dbReference>
<reference evidence="16 17" key="1">
    <citation type="submission" date="2020-04" db="EMBL/GenBank/DDBJ databases">
        <authorList>
            <consortium name="Desulfovibrio sp. FSS-1 genome sequencing consortium"/>
            <person name="Shimoshige H."/>
            <person name="Kobayashi H."/>
            <person name="Maekawa T."/>
        </authorList>
    </citation>
    <scope>NUCLEOTIDE SEQUENCE [LARGE SCALE GENOMIC DNA]</scope>
    <source>
        <strain evidence="16 17">SIID29052-01</strain>
    </source>
</reference>
<dbReference type="InterPro" id="IPR042203">
    <property type="entry name" value="Leu/Phe-tRNA_Trfase_C"/>
</dbReference>
<comment type="subcellular location">
    <subcellularLocation>
        <location evidence="1 15">Cytoplasm</location>
    </subcellularLocation>
</comment>
<evidence type="ECO:0000256" key="12">
    <source>
        <dbReference type="ARBA" id="ARBA00077136"/>
    </source>
</evidence>
<comment type="similarity">
    <text evidence="9 15">Belongs to the L/F-transferase family.</text>
</comment>
<dbReference type="InterPro" id="IPR004616">
    <property type="entry name" value="Leu/Phe-tRNA_Trfase"/>
</dbReference>
<dbReference type="InterPro" id="IPR042221">
    <property type="entry name" value="Leu/Phe-tRNA_Trfase_N"/>
</dbReference>
<comment type="catalytic activity">
    <reaction evidence="5 15">
        <text>L-phenylalanyl-tRNA(Phe) + an N-terminal L-alpha-aminoacyl-[protein] = an N-terminal L-phenylalanyl-L-alpha-aminoacyl-[protein] + tRNA(Phe)</text>
        <dbReference type="Rhea" id="RHEA:43632"/>
        <dbReference type="Rhea" id="RHEA-COMP:9668"/>
        <dbReference type="Rhea" id="RHEA-COMP:9699"/>
        <dbReference type="Rhea" id="RHEA-COMP:10636"/>
        <dbReference type="Rhea" id="RHEA-COMP:10637"/>
        <dbReference type="ChEBI" id="CHEBI:78442"/>
        <dbReference type="ChEBI" id="CHEBI:78531"/>
        <dbReference type="ChEBI" id="CHEBI:78597"/>
        <dbReference type="ChEBI" id="CHEBI:83561"/>
        <dbReference type="EC" id="2.3.2.6"/>
    </reaction>
</comment>
<dbReference type="GO" id="GO:0005737">
    <property type="term" value="C:cytoplasm"/>
    <property type="evidence" value="ECO:0007669"/>
    <property type="project" value="UniProtKB-SubCell"/>
</dbReference>
<dbReference type="HAMAP" id="MF_00688">
    <property type="entry name" value="Leu_Phe_trans"/>
    <property type="match status" value="1"/>
</dbReference>
<evidence type="ECO:0000256" key="8">
    <source>
        <dbReference type="ARBA" id="ARBA00054043"/>
    </source>
</evidence>
<evidence type="ECO:0000256" key="4">
    <source>
        <dbReference type="ARBA" id="ARBA00023315"/>
    </source>
</evidence>
<evidence type="ECO:0000256" key="15">
    <source>
        <dbReference type="HAMAP-Rule" id="MF_00688"/>
    </source>
</evidence>
<sequence length="242" mass="26939">MITLLTPEIAFPDPESAGPDGLLAVGGDLGVPRLLKAYSEGIFPWYNDEHPILWWSPDPRPVLLPRRLRLARRLRRYLGSHPFQVEADRDFQAVISACAVAERPGQAGTWLTADMIRAYARLHHAGHAHCVECRLDGRLAGGIYGVAVGRAFFGESMFHTCSHASKVAFAHLVWHLADLGFLFMDCQQATPHVMRFGAVEIPRRDFTALVRRAASVRAEPGKWTTPAWWSDPPAVKERARAS</sequence>